<evidence type="ECO:0000259" key="3">
    <source>
        <dbReference type="SMART" id="SM00256"/>
    </source>
</evidence>
<evidence type="ECO:0000313" key="4">
    <source>
        <dbReference type="EMBL" id="JAT40248.1"/>
    </source>
</evidence>
<dbReference type="Pfam" id="PF01344">
    <property type="entry name" value="Kelch_1"/>
    <property type="match status" value="1"/>
</dbReference>
<dbReference type="EMBL" id="GDJX01001813">
    <property type="protein sequence ID" value="JAT66123.1"/>
    <property type="molecule type" value="Transcribed_RNA"/>
</dbReference>
<proteinExistence type="predicted"/>
<evidence type="ECO:0000313" key="5">
    <source>
        <dbReference type="EMBL" id="JAT66123.1"/>
    </source>
</evidence>
<dbReference type="SUPFAM" id="SSF81383">
    <property type="entry name" value="F-box domain"/>
    <property type="match status" value="1"/>
</dbReference>
<evidence type="ECO:0000256" key="1">
    <source>
        <dbReference type="ARBA" id="ARBA00022441"/>
    </source>
</evidence>
<dbReference type="SMART" id="SM00256">
    <property type="entry name" value="FBOX"/>
    <property type="match status" value="1"/>
</dbReference>
<dbReference type="SUPFAM" id="SSF117281">
    <property type="entry name" value="Kelch motif"/>
    <property type="match status" value="1"/>
</dbReference>
<keyword evidence="2" id="KW-0677">Repeat</keyword>
<reference evidence="4" key="1">
    <citation type="submission" date="2015-07" db="EMBL/GenBank/DDBJ databases">
        <title>Transcriptome Assembly of Anthurium amnicola.</title>
        <authorList>
            <person name="Suzuki J."/>
        </authorList>
    </citation>
    <scope>NUCLEOTIDE SEQUENCE</scope>
</reference>
<name>A0A1D1XCU3_9ARAE</name>
<dbReference type="Gene3D" id="2.120.10.80">
    <property type="entry name" value="Kelch-type beta propeller"/>
    <property type="match status" value="1"/>
</dbReference>
<evidence type="ECO:0000256" key="2">
    <source>
        <dbReference type="ARBA" id="ARBA00022737"/>
    </source>
</evidence>
<dbReference type="Pfam" id="PF00646">
    <property type="entry name" value="F-box"/>
    <property type="match status" value="1"/>
</dbReference>
<feature type="domain" description="F-box" evidence="3">
    <location>
        <begin position="54"/>
        <end position="94"/>
    </location>
</feature>
<keyword evidence="1" id="KW-0880">Kelch repeat</keyword>
<protein>
    <submittedName>
        <fullName evidence="4">F-box/kelch-repeat protein At1g30090</fullName>
    </submittedName>
</protein>
<dbReference type="EMBL" id="GDJX01027688">
    <property type="protein sequence ID" value="JAT40248.1"/>
    <property type="molecule type" value="Transcribed_RNA"/>
</dbReference>
<gene>
    <name evidence="4" type="primary">At1g30090_0</name>
    <name evidence="5" type="synonym">At1g30090_1</name>
    <name evidence="4" type="ORF">g.41709</name>
    <name evidence="5" type="ORF">g.41713</name>
</gene>
<dbReference type="InterPro" id="IPR015915">
    <property type="entry name" value="Kelch-typ_b-propeller"/>
</dbReference>
<accession>A0A1D1XCU3</accession>
<organism evidence="4">
    <name type="scientific">Anthurium amnicola</name>
    <dbReference type="NCBI Taxonomy" id="1678845"/>
    <lineage>
        <taxon>Eukaryota</taxon>
        <taxon>Viridiplantae</taxon>
        <taxon>Streptophyta</taxon>
        <taxon>Embryophyta</taxon>
        <taxon>Tracheophyta</taxon>
        <taxon>Spermatophyta</taxon>
        <taxon>Magnoliopsida</taxon>
        <taxon>Liliopsida</taxon>
        <taxon>Araceae</taxon>
        <taxon>Pothoideae</taxon>
        <taxon>Potheae</taxon>
        <taxon>Anthurium</taxon>
    </lineage>
</organism>
<dbReference type="Gene3D" id="1.20.1280.50">
    <property type="match status" value="1"/>
</dbReference>
<dbReference type="InterPro" id="IPR006652">
    <property type="entry name" value="Kelch_1"/>
</dbReference>
<dbReference type="PANTHER" id="PTHR46344">
    <property type="entry name" value="OS02G0202900 PROTEIN"/>
    <property type="match status" value="1"/>
</dbReference>
<dbReference type="CDD" id="cd22152">
    <property type="entry name" value="F-box_AtAFR-like"/>
    <property type="match status" value="1"/>
</dbReference>
<dbReference type="SMART" id="SM00612">
    <property type="entry name" value="Kelch"/>
    <property type="match status" value="2"/>
</dbReference>
<dbReference type="PANTHER" id="PTHR46344:SF4">
    <property type="entry name" value="OS07G0153400 PROTEIN"/>
    <property type="match status" value="1"/>
</dbReference>
<dbReference type="InterPro" id="IPR036047">
    <property type="entry name" value="F-box-like_dom_sf"/>
</dbReference>
<dbReference type="InterPro" id="IPR001810">
    <property type="entry name" value="F-box_dom"/>
</dbReference>
<dbReference type="AlphaFoldDB" id="A0A1D1XCU3"/>
<sequence>MRRVRISSHSPVQKLGDSQLSLSPKFRFAMATNTPPSSEPVLPMGLLGELIPGLPDDVALNCLLRLPVESHPSCRSVCRRWHALLGSKERFFSQRKVSGFCSAWLFVLAFNRCTGKIQWHVLDLTLFSWHTIPPMPCRDRVCPHGLRCVAIPQEGSLLVCGGTVTGVDSPLDTVLRFEMQSNRWTPVSRMLTPRSFFAAGLIHGLVYAAGGSSTNLSELSSAEALCPVTGSWQPVASMCTGFSSYDSAVLHGKLFVTEGWVWPFLFSPRGQVYDPRADAWEPMADGLREGWTGSSVVIDGHLFVISEHENLRVKVYDMESDSWDTVDGSPVPPNIRKPYTVSSGDHEIYVVGRSLHIAVGHVRMKKKVNFTIRWQVVDAPETLCDLTPSSTQLLFG</sequence>